<comment type="caution">
    <text evidence="9">The sequence shown here is derived from an EMBL/GenBank/DDBJ whole genome shotgun (WGS) entry which is preliminary data.</text>
</comment>
<dbReference type="GO" id="GO:0050992">
    <property type="term" value="P:dimethylallyl diphosphate biosynthetic process"/>
    <property type="evidence" value="ECO:0007669"/>
    <property type="project" value="InterPro"/>
</dbReference>
<dbReference type="GO" id="GO:0019288">
    <property type="term" value="P:isopentenyl diphosphate biosynthetic process, methylerythritol 4-phosphate pathway"/>
    <property type="evidence" value="ECO:0007669"/>
    <property type="project" value="InterPro"/>
</dbReference>
<dbReference type="Pfam" id="PF02401">
    <property type="entry name" value="LYTB"/>
    <property type="match status" value="1"/>
</dbReference>
<accession>A0A4U3L6I6</accession>
<dbReference type="CDD" id="cd13944">
    <property type="entry name" value="lytB_ispH"/>
    <property type="match status" value="1"/>
</dbReference>
<keyword evidence="4 9" id="KW-0560">Oxidoreductase</keyword>
<comment type="pathway">
    <text evidence="7">Isoprenoid biosynthesis; isopentenyl diphosphate biosynthesis via DXP pathway; isopentenyl diphosphate from 1-deoxy-D-xylulose 5-phosphate: step 6/6.</text>
</comment>
<name>A0A4U3L6I6_9BACT</name>
<comment type="cofactor">
    <cofactor evidence="1">
        <name>[4Fe-4S] cluster</name>
        <dbReference type="ChEBI" id="CHEBI:49883"/>
    </cofactor>
</comment>
<keyword evidence="5" id="KW-0408">Iron</keyword>
<dbReference type="PANTHER" id="PTHR31619:SF5">
    <property type="entry name" value="4-HYDROXY-3-METHYLBUT-2-ENYL DIPHOSPHATE REDUCTASE, CHLOROPLASTIC"/>
    <property type="match status" value="1"/>
</dbReference>
<dbReference type="PANTHER" id="PTHR31619">
    <property type="entry name" value="4-HYDROXY-3-METHYLBUT-2-ENYL DIPHOSPHATE REDUCTASE, CHLOROPLASTIC"/>
    <property type="match status" value="1"/>
</dbReference>
<evidence type="ECO:0000256" key="7">
    <source>
        <dbReference type="ARBA" id="ARBA00046313"/>
    </source>
</evidence>
<dbReference type="GO" id="GO:0051539">
    <property type="term" value="F:4 iron, 4 sulfur cluster binding"/>
    <property type="evidence" value="ECO:0007669"/>
    <property type="project" value="UniProtKB-KW"/>
</dbReference>
<evidence type="ECO:0000313" key="10">
    <source>
        <dbReference type="Proteomes" id="UP000305848"/>
    </source>
</evidence>
<dbReference type="RefSeq" id="WP_137261232.1">
    <property type="nucleotide sequence ID" value="NZ_SZQL01000005.1"/>
</dbReference>
<dbReference type="EMBL" id="SZQL01000005">
    <property type="protein sequence ID" value="TKK69237.1"/>
    <property type="molecule type" value="Genomic_DNA"/>
</dbReference>
<evidence type="ECO:0000256" key="3">
    <source>
        <dbReference type="ARBA" id="ARBA00022723"/>
    </source>
</evidence>
<evidence type="ECO:0000256" key="6">
    <source>
        <dbReference type="ARBA" id="ARBA00023014"/>
    </source>
</evidence>
<keyword evidence="6" id="KW-0411">Iron-sulfur</keyword>
<dbReference type="GO" id="GO:0051745">
    <property type="term" value="F:4-hydroxy-3-methylbut-2-enyl diphosphate reductase activity"/>
    <property type="evidence" value="ECO:0007669"/>
    <property type="project" value="UniProtKB-EC"/>
</dbReference>
<evidence type="ECO:0000256" key="5">
    <source>
        <dbReference type="ARBA" id="ARBA00023004"/>
    </source>
</evidence>
<evidence type="ECO:0000256" key="4">
    <source>
        <dbReference type="ARBA" id="ARBA00023002"/>
    </source>
</evidence>
<dbReference type="Proteomes" id="UP000305848">
    <property type="component" value="Unassembled WGS sequence"/>
</dbReference>
<dbReference type="NCBIfam" id="NF009911">
    <property type="entry name" value="PRK13371.1"/>
    <property type="match status" value="1"/>
</dbReference>
<dbReference type="AlphaFoldDB" id="A0A4U3L6I6"/>
<proteinExistence type="predicted"/>
<dbReference type="InterPro" id="IPR003451">
    <property type="entry name" value="LytB/IspH"/>
</dbReference>
<dbReference type="Gene3D" id="3.40.1010.20">
    <property type="entry name" value="4-hydroxy-3-methylbut-2-enyl diphosphate reductase, catalytic domain"/>
    <property type="match status" value="2"/>
</dbReference>
<evidence type="ECO:0000256" key="2">
    <source>
        <dbReference type="ARBA" id="ARBA00022485"/>
    </source>
</evidence>
<reference evidence="9 10" key="1">
    <citation type="submission" date="2019-05" db="EMBL/GenBank/DDBJ databases">
        <title>Panacibacter sp. strain 17mud1-8 Genome sequencing and assembly.</title>
        <authorList>
            <person name="Chhetri G."/>
        </authorList>
    </citation>
    <scope>NUCLEOTIDE SEQUENCE [LARGE SCALE GENOMIC DNA]</scope>
    <source>
        <strain evidence="9 10">17mud1-8</strain>
    </source>
</reference>
<dbReference type="NCBIfam" id="TIGR00216">
    <property type="entry name" value="ispH_lytB"/>
    <property type="match status" value="1"/>
</dbReference>
<keyword evidence="10" id="KW-1185">Reference proteome</keyword>
<dbReference type="OrthoDB" id="9777362at2"/>
<keyword evidence="2" id="KW-0004">4Fe-4S</keyword>
<gene>
    <name evidence="9" type="ORF">FC093_07930</name>
</gene>
<comment type="pathway">
    <text evidence="8">Isoprenoid biosynthesis; dimethylallyl diphosphate biosynthesis; dimethylallyl diphosphate from (2E)-4-hydroxy-3-methylbutenyl diphosphate: step 1/1.</text>
</comment>
<organism evidence="9 10">
    <name type="scientific">Ilyomonas limi</name>
    <dbReference type="NCBI Taxonomy" id="2575867"/>
    <lineage>
        <taxon>Bacteria</taxon>
        <taxon>Pseudomonadati</taxon>
        <taxon>Bacteroidota</taxon>
        <taxon>Chitinophagia</taxon>
        <taxon>Chitinophagales</taxon>
        <taxon>Chitinophagaceae</taxon>
        <taxon>Ilyomonas</taxon>
    </lineage>
</organism>
<sequence>MKHFTVPNIYRSGLISAIKSKRKLADRLKKDFTPTILDFGTVQILLARHFGFCYGVENAIDIAFKTIETNQGRRIFLLSEMIHNPQVNADLKALGVQFLQDTYGRQVIPFEALTGDDVVIIPAFGTTLEIQQLLEEKGISTEQYDTTCPFVRKVWNRSEQIAEKGYSIVVHGKPKHEETRATFSHASSNTPTVVVNDMKETIALAQYITQQKPTTGFYTEFAGRYSPGFNAEKDLQRIGVVNQTTQLATDTQAISDYLRSVIMEYYGLNETTVHTHFADTRDTLCYATNDNQSAVLGMLETPADIAIVVGGYNSSNTSHLVELCEQKLPTYFINAADKLLNEKEILHCNWRTKEETVTANYLPQNEPAKILVTSGASCPDAVVERVIERLLTFYPTAKTVDEMAEEFA</sequence>
<dbReference type="EC" id="1.17.7.4" evidence="9"/>
<dbReference type="Gene3D" id="3.40.50.11270">
    <property type="match status" value="1"/>
</dbReference>
<evidence type="ECO:0000256" key="1">
    <source>
        <dbReference type="ARBA" id="ARBA00001966"/>
    </source>
</evidence>
<dbReference type="GO" id="GO:0046872">
    <property type="term" value="F:metal ion binding"/>
    <property type="evidence" value="ECO:0007669"/>
    <property type="project" value="UniProtKB-KW"/>
</dbReference>
<protein>
    <submittedName>
        <fullName evidence="9">4-hydroxy-3-methylbut-2-enyl diphosphate reductase</fullName>
        <ecNumber evidence="9">1.17.7.4</ecNumber>
    </submittedName>
</protein>
<keyword evidence="3" id="KW-0479">Metal-binding</keyword>
<evidence type="ECO:0000256" key="8">
    <source>
        <dbReference type="ARBA" id="ARBA00046314"/>
    </source>
</evidence>
<evidence type="ECO:0000313" key="9">
    <source>
        <dbReference type="EMBL" id="TKK69237.1"/>
    </source>
</evidence>